<reference evidence="2" key="2">
    <citation type="journal article" date="2021" name="PeerJ">
        <title>Extensive microbial diversity within the chicken gut microbiome revealed by metagenomics and culture.</title>
        <authorList>
            <person name="Gilroy R."/>
            <person name="Ravi A."/>
            <person name="Getino M."/>
            <person name="Pursley I."/>
            <person name="Horton D.L."/>
            <person name="Alikhan N.F."/>
            <person name="Baker D."/>
            <person name="Gharbi K."/>
            <person name="Hall N."/>
            <person name="Watson M."/>
            <person name="Adriaenssens E.M."/>
            <person name="Foster-Nyarko E."/>
            <person name="Jarju S."/>
            <person name="Secka A."/>
            <person name="Antonio M."/>
            <person name="Oren A."/>
            <person name="Chaudhuri R.R."/>
            <person name="La Ragione R."/>
            <person name="Hildebrand F."/>
            <person name="Pallen M.J."/>
        </authorList>
    </citation>
    <scope>NUCLEOTIDE SEQUENCE</scope>
    <source>
        <strain evidence="2">CHK191-8634</strain>
    </source>
</reference>
<feature type="chain" id="PRO_5038800979" description="SLH domain-containing protein" evidence="1">
    <location>
        <begin position="24"/>
        <end position="374"/>
    </location>
</feature>
<dbReference type="PROSITE" id="PS51257">
    <property type="entry name" value="PROKAR_LIPOPROTEIN"/>
    <property type="match status" value="1"/>
</dbReference>
<organism evidence="2 3">
    <name type="scientific">Candidatus Ventrousia excrementavium</name>
    <dbReference type="NCBI Taxonomy" id="2840961"/>
    <lineage>
        <taxon>Bacteria</taxon>
        <taxon>Bacillati</taxon>
        <taxon>Bacillota</taxon>
        <taxon>Clostridia</taxon>
        <taxon>Eubacteriales</taxon>
        <taxon>Clostridiaceae</taxon>
        <taxon>Clostridiaceae incertae sedis</taxon>
        <taxon>Candidatus Ventrousia</taxon>
    </lineage>
</organism>
<evidence type="ECO:0000313" key="3">
    <source>
        <dbReference type="Proteomes" id="UP000824073"/>
    </source>
</evidence>
<accession>A0A9D1IVS6</accession>
<sequence length="374" mass="39622">MRKITLLSCLLLAGCAIVLTVLASGTAADPLVTVSYVRQLYNTAVEQDAGTRADALVSQKTDALQSAIESAVADRIAQGLAASVAQSVGQSAGTAAGRSWTEVTLSQGDVVSGPVGAGIMLTAGSAATTGTSELIDVTNGRTLSIGVVASPNTYYMVPTDQSAGLRVTSTTATVRVRDGAAVTRAQTALYEDEADRLNAIGLFRGSNYGYELTRRPTRQESLIMLIRLLGEEQAALAYTGQSTFTDLTGWPDGIRYVAYGQHMGYTNGMTATEFSQQTPADATMYCTYVLRALGYDDAAGDFSYREAVQKAIEVGLLTSAQYEQLQTTGLLRDHMVLISYNALWAACNGSDQTLGERLVERGVLTQAQLDSARK</sequence>
<reference evidence="2" key="1">
    <citation type="submission" date="2020-10" db="EMBL/GenBank/DDBJ databases">
        <authorList>
            <person name="Gilroy R."/>
        </authorList>
    </citation>
    <scope>NUCLEOTIDE SEQUENCE</scope>
    <source>
        <strain evidence="2">CHK191-8634</strain>
    </source>
</reference>
<evidence type="ECO:0000256" key="1">
    <source>
        <dbReference type="SAM" id="SignalP"/>
    </source>
</evidence>
<feature type="signal peptide" evidence="1">
    <location>
        <begin position="1"/>
        <end position="23"/>
    </location>
</feature>
<dbReference type="EMBL" id="DVMR01000020">
    <property type="protein sequence ID" value="HIU43042.1"/>
    <property type="molecule type" value="Genomic_DNA"/>
</dbReference>
<gene>
    <name evidence="2" type="ORF">IAB67_01950</name>
</gene>
<protein>
    <recommendedName>
        <fullName evidence="4">SLH domain-containing protein</fullName>
    </recommendedName>
</protein>
<name>A0A9D1IVS6_9CLOT</name>
<comment type="caution">
    <text evidence="2">The sequence shown here is derived from an EMBL/GenBank/DDBJ whole genome shotgun (WGS) entry which is preliminary data.</text>
</comment>
<evidence type="ECO:0000313" key="2">
    <source>
        <dbReference type="EMBL" id="HIU43042.1"/>
    </source>
</evidence>
<evidence type="ECO:0008006" key="4">
    <source>
        <dbReference type="Google" id="ProtNLM"/>
    </source>
</evidence>
<proteinExistence type="predicted"/>
<dbReference type="Proteomes" id="UP000824073">
    <property type="component" value="Unassembled WGS sequence"/>
</dbReference>
<dbReference type="AlphaFoldDB" id="A0A9D1IVS6"/>
<keyword evidence="1" id="KW-0732">Signal</keyword>